<evidence type="ECO:0000313" key="3">
    <source>
        <dbReference type="Proteomes" id="UP000411588"/>
    </source>
</evidence>
<comment type="caution">
    <text evidence="2">The sequence shown here is derived from an EMBL/GenBank/DDBJ whole genome shotgun (WGS) entry which is preliminary data.</text>
</comment>
<dbReference type="EMBL" id="CAADAN010000019">
    <property type="protein sequence ID" value="VFD35768.1"/>
    <property type="molecule type" value="Genomic_DNA"/>
</dbReference>
<keyword evidence="1" id="KW-0472">Membrane</keyword>
<reference evidence="2 3" key="1">
    <citation type="submission" date="2019-02" db="EMBL/GenBank/DDBJ databases">
        <authorList>
            <consortium name="Pathogen Informatics"/>
        </authorList>
    </citation>
    <scope>NUCLEOTIDE SEQUENCE [LARGE SCALE GENOMIC DNA]</scope>
    <source>
        <strain evidence="3">clo34</strain>
    </source>
</reference>
<evidence type="ECO:0000256" key="1">
    <source>
        <dbReference type="SAM" id="Phobius"/>
    </source>
</evidence>
<gene>
    <name evidence="2" type="ORF">SAMEA1402399_03686</name>
</gene>
<organism evidence="2 3">
    <name type="scientific">Clostridioides difficile</name>
    <name type="common">Peptoclostridium difficile</name>
    <dbReference type="NCBI Taxonomy" id="1496"/>
    <lineage>
        <taxon>Bacteria</taxon>
        <taxon>Bacillati</taxon>
        <taxon>Bacillota</taxon>
        <taxon>Clostridia</taxon>
        <taxon>Peptostreptococcales</taxon>
        <taxon>Peptostreptococcaceae</taxon>
        <taxon>Clostridioides</taxon>
    </lineage>
</organism>
<protein>
    <recommendedName>
        <fullName evidence="4">DUF3139 domain-containing protein</fullName>
    </recommendedName>
</protein>
<proteinExistence type="predicted"/>
<evidence type="ECO:0008006" key="4">
    <source>
        <dbReference type="Google" id="ProtNLM"/>
    </source>
</evidence>
<dbReference type="RefSeq" id="WP_076636881.1">
    <property type="nucleotide sequence ID" value="NZ_BIOW01000011.1"/>
</dbReference>
<name>A0AB74QFV2_CLODI</name>
<dbReference type="AlphaFoldDB" id="A0AB74QFV2"/>
<sequence>MKKNKISFRKWFKFYLIGCSCICIIVSLFMLIYFGSNRIETMETHSAYNFIESKIPTNAKYQGYKKNHINAKTVLYYSYKDSIHTVELYHPENNLNEVDWNEVTDIKFD</sequence>
<accession>A0AB74QFV2</accession>
<feature type="transmembrane region" description="Helical" evidence="1">
    <location>
        <begin position="12"/>
        <end position="34"/>
    </location>
</feature>
<dbReference type="Proteomes" id="UP000411588">
    <property type="component" value="Unassembled WGS sequence"/>
</dbReference>
<evidence type="ECO:0000313" key="2">
    <source>
        <dbReference type="EMBL" id="VFD35768.1"/>
    </source>
</evidence>
<keyword evidence="1" id="KW-0812">Transmembrane</keyword>
<keyword evidence="1" id="KW-1133">Transmembrane helix</keyword>